<name>A0A4U5P2Q5_STECR</name>
<sequence>MYSYNCTKWKQFKKEKSAKNYGVVLHELLYVLVPTAHLVPGQSEATLQSEQRLVRLIPVKTFDEFKALLKSCW</sequence>
<protein>
    <submittedName>
        <fullName evidence="1">Uncharacterized protein</fullName>
    </submittedName>
</protein>
<evidence type="ECO:0000313" key="1">
    <source>
        <dbReference type="EMBL" id="TKR89803.1"/>
    </source>
</evidence>
<dbReference type="OrthoDB" id="339325at2759"/>
<dbReference type="AlphaFoldDB" id="A0A4U5P2Q5"/>
<reference evidence="1 2" key="1">
    <citation type="journal article" date="2015" name="Genome Biol.">
        <title>Comparative genomics of Steinernema reveals deeply conserved gene regulatory networks.</title>
        <authorList>
            <person name="Dillman A.R."/>
            <person name="Macchietto M."/>
            <person name="Porter C.F."/>
            <person name="Rogers A."/>
            <person name="Williams B."/>
            <person name="Antoshechkin I."/>
            <person name="Lee M.M."/>
            <person name="Goodwin Z."/>
            <person name="Lu X."/>
            <person name="Lewis E.E."/>
            <person name="Goodrich-Blair H."/>
            <person name="Stock S.P."/>
            <person name="Adams B.J."/>
            <person name="Sternberg P.W."/>
            <person name="Mortazavi A."/>
        </authorList>
    </citation>
    <scope>NUCLEOTIDE SEQUENCE [LARGE SCALE GENOMIC DNA]</scope>
    <source>
        <strain evidence="1 2">ALL</strain>
    </source>
</reference>
<organism evidence="1 2">
    <name type="scientific">Steinernema carpocapsae</name>
    <name type="common">Entomopathogenic nematode</name>
    <dbReference type="NCBI Taxonomy" id="34508"/>
    <lineage>
        <taxon>Eukaryota</taxon>
        <taxon>Metazoa</taxon>
        <taxon>Ecdysozoa</taxon>
        <taxon>Nematoda</taxon>
        <taxon>Chromadorea</taxon>
        <taxon>Rhabditida</taxon>
        <taxon>Tylenchina</taxon>
        <taxon>Panagrolaimomorpha</taxon>
        <taxon>Strongyloidoidea</taxon>
        <taxon>Steinernematidae</taxon>
        <taxon>Steinernema</taxon>
    </lineage>
</organism>
<dbReference type="EMBL" id="AZBU02000003">
    <property type="protein sequence ID" value="TKR89803.1"/>
    <property type="molecule type" value="Genomic_DNA"/>
</dbReference>
<gene>
    <name evidence="1" type="ORF">L596_013850</name>
</gene>
<keyword evidence="2" id="KW-1185">Reference proteome</keyword>
<comment type="caution">
    <text evidence="1">The sequence shown here is derived from an EMBL/GenBank/DDBJ whole genome shotgun (WGS) entry which is preliminary data.</text>
</comment>
<accession>A0A4U5P2Q5</accession>
<dbReference type="Proteomes" id="UP000298663">
    <property type="component" value="Unassembled WGS sequence"/>
</dbReference>
<reference evidence="1 2" key="2">
    <citation type="journal article" date="2019" name="G3 (Bethesda)">
        <title>Hybrid Assembly of the Genome of the Entomopathogenic Nematode Steinernema carpocapsae Identifies the X-Chromosome.</title>
        <authorList>
            <person name="Serra L."/>
            <person name="Macchietto M."/>
            <person name="Macias-Munoz A."/>
            <person name="McGill C.J."/>
            <person name="Rodriguez I.M."/>
            <person name="Rodriguez B."/>
            <person name="Murad R."/>
            <person name="Mortazavi A."/>
        </authorList>
    </citation>
    <scope>NUCLEOTIDE SEQUENCE [LARGE SCALE GENOMIC DNA]</scope>
    <source>
        <strain evidence="1 2">ALL</strain>
    </source>
</reference>
<proteinExistence type="predicted"/>
<evidence type="ECO:0000313" key="2">
    <source>
        <dbReference type="Proteomes" id="UP000298663"/>
    </source>
</evidence>